<gene>
    <name evidence="2" type="ORF">TorRG33x02_324150</name>
</gene>
<protein>
    <submittedName>
        <fullName evidence="2">Uncharacterized protein</fullName>
    </submittedName>
</protein>
<dbReference type="InParanoid" id="A0A2P5BEA1"/>
<feature type="region of interest" description="Disordered" evidence="1">
    <location>
        <begin position="1"/>
        <end position="38"/>
    </location>
</feature>
<dbReference type="Proteomes" id="UP000237000">
    <property type="component" value="Unassembled WGS sequence"/>
</dbReference>
<organism evidence="2 3">
    <name type="scientific">Trema orientale</name>
    <name type="common">Charcoal tree</name>
    <name type="synonym">Celtis orientalis</name>
    <dbReference type="NCBI Taxonomy" id="63057"/>
    <lineage>
        <taxon>Eukaryota</taxon>
        <taxon>Viridiplantae</taxon>
        <taxon>Streptophyta</taxon>
        <taxon>Embryophyta</taxon>
        <taxon>Tracheophyta</taxon>
        <taxon>Spermatophyta</taxon>
        <taxon>Magnoliopsida</taxon>
        <taxon>eudicotyledons</taxon>
        <taxon>Gunneridae</taxon>
        <taxon>Pentapetalae</taxon>
        <taxon>rosids</taxon>
        <taxon>fabids</taxon>
        <taxon>Rosales</taxon>
        <taxon>Cannabaceae</taxon>
        <taxon>Trema</taxon>
    </lineage>
</organism>
<feature type="compositionally biased region" description="Acidic residues" evidence="1">
    <location>
        <begin position="28"/>
        <end position="37"/>
    </location>
</feature>
<reference evidence="3" key="1">
    <citation type="submission" date="2016-06" db="EMBL/GenBank/DDBJ databases">
        <title>Parallel loss of symbiosis genes in relatives of nitrogen-fixing non-legume Parasponia.</title>
        <authorList>
            <person name="Van Velzen R."/>
            <person name="Holmer R."/>
            <person name="Bu F."/>
            <person name="Rutten L."/>
            <person name="Van Zeijl A."/>
            <person name="Liu W."/>
            <person name="Santuari L."/>
            <person name="Cao Q."/>
            <person name="Sharma T."/>
            <person name="Shen D."/>
            <person name="Roswanjaya Y."/>
            <person name="Wardhani T."/>
            <person name="Kalhor M.S."/>
            <person name="Jansen J."/>
            <person name="Van den Hoogen J."/>
            <person name="Gungor B."/>
            <person name="Hartog M."/>
            <person name="Hontelez J."/>
            <person name="Verver J."/>
            <person name="Yang W.-C."/>
            <person name="Schijlen E."/>
            <person name="Repin R."/>
            <person name="Schilthuizen M."/>
            <person name="Schranz E."/>
            <person name="Heidstra R."/>
            <person name="Miyata K."/>
            <person name="Fedorova E."/>
            <person name="Kohlen W."/>
            <person name="Bisseling T."/>
            <person name="Smit S."/>
            <person name="Geurts R."/>
        </authorList>
    </citation>
    <scope>NUCLEOTIDE SEQUENCE [LARGE SCALE GENOMIC DNA]</scope>
    <source>
        <strain evidence="3">cv. RG33-2</strain>
    </source>
</reference>
<evidence type="ECO:0000256" key="1">
    <source>
        <dbReference type="SAM" id="MobiDB-lite"/>
    </source>
</evidence>
<name>A0A2P5BEA1_TREOI</name>
<comment type="caution">
    <text evidence="2">The sequence shown here is derived from an EMBL/GenBank/DDBJ whole genome shotgun (WGS) entry which is preliminary data.</text>
</comment>
<evidence type="ECO:0000313" key="2">
    <source>
        <dbReference type="EMBL" id="PON47122.1"/>
    </source>
</evidence>
<keyword evidence="3" id="KW-1185">Reference proteome</keyword>
<accession>A0A2P5BEA1</accession>
<sequence>MRELVAVEAEATDPDLGDEINNGGGGNEIDDEEDGDGDEWRYEIAQYAVVFVDTNGPDFIILPRSRSMFKSHREYE</sequence>
<dbReference type="EMBL" id="JXTC01000540">
    <property type="protein sequence ID" value="PON47122.1"/>
    <property type="molecule type" value="Genomic_DNA"/>
</dbReference>
<evidence type="ECO:0000313" key="3">
    <source>
        <dbReference type="Proteomes" id="UP000237000"/>
    </source>
</evidence>
<dbReference type="AlphaFoldDB" id="A0A2P5BEA1"/>
<proteinExistence type="predicted"/>